<name>E1JUS3_SOLFR</name>
<dbReference type="EMBL" id="AECZ01000007">
    <property type="protein sequence ID" value="EFL51837.1"/>
    <property type="molecule type" value="Genomic_DNA"/>
</dbReference>
<organism evidence="2 3">
    <name type="scientific">Solidesulfovibrio fructosivorans JJ]</name>
    <dbReference type="NCBI Taxonomy" id="596151"/>
    <lineage>
        <taxon>Bacteria</taxon>
        <taxon>Pseudomonadati</taxon>
        <taxon>Thermodesulfobacteriota</taxon>
        <taxon>Desulfovibrionia</taxon>
        <taxon>Desulfovibrionales</taxon>
        <taxon>Desulfovibrionaceae</taxon>
        <taxon>Solidesulfovibrio</taxon>
    </lineage>
</organism>
<evidence type="ECO:0000313" key="3">
    <source>
        <dbReference type="Proteomes" id="UP000006250"/>
    </source>
</evidence>
<evidence type="ECO:0000313" key="2">
    <source>
        <dbReference type="EMBL" id="EFL51837.1"/>
    </source>
</evidence>
<protein>
    <submittedName>
        <fullName evidence="2">Uncharacterized protein</fullName>
    </submittedName>
</protein>
<sequence length="51" mass="5932">MNVNTSKNAKAKSDAELEAEAIRELERMERALNAKKSGYRPKRRRAYADHR</sequence>
<comment type="caution">
    <text evidence="2">The sequence shown here is derived from an EMBL/GenBank/DDBJ whole genome shotgun (WGS) entry which is preliminary data.</text>
</comment>
<accession>E1JUS3</accession>
<dbReference type="RefSeq" id="WP_005992367.1">
    <property type="nucleotide sequence ID" value="NZ_AECZ01000007.1"/>
</dbReference>
<feature type="region of interest" description="Disordered" evidence="1">
    <location>
        <begin position="31"/>
        <end position="51"/>
    </location>
</feature>
<proteinExistence type="predicted"/>
<keyword evidence="3" id="KW-1185">Reference proteome</keyword>
<reference evidence="2 3" key="1">
    <citation type="submission" date="2010-08" db="EMBL/GenBank/DDBJ databases">
        <title>The draft genome of Desulfovibrio fructosovorans JJ.</title>
        <authorList>
            <consortium name="US DOE Joint Genome Institute (JGI-PGF)"/>
            <person name="Lucas S."/>
            <person name="Copeland A."/>
            <person name="Lapidus A."/>
            <person name="Cheng J.-F."/>
            <person name="Bruce D."/>
            <person name="Goodwin L."/>
            <person name="Pitluck S."/>
            <person name="Land M.L."/>
            <person name="Hauser L."/>
            <person name="Chang Y.-J."/>
            <person name="Jeffries C."/>
            <person name="Wall J.D."/>
            <person name="Stahl D.A."/>
            <person name="Arkin A.P."/>
            <person name="Dehal P."/>
            <person name="Stolyar S.M."/>
            <person name="Hazen T.C."/>
            <person name="Woyke T.J."/>
        </authorList>
    </citation>
    <scope>NUCLEOTIDE SEQUENCE [LARGE SCALE GENOMIC DNA]</scope>
    <source>
        <strain evidence="2 3">JJ</strain>
    </source>
</reference>
<dbReference type="Proteomes" id="UP000006250">
    <property type="component" value="Unassembled WGS sequence"/>
</dbReference>
<dbReference type="AlphaFoldDB" id="E1JUS3"/>
<evidence type="ECO:0000256" key="1">
    <source>
        <dbReference type="SAM" id="MobiDB-lite"/>
    </source>
</evidence>
<gene>
    <name evidence="2" type="ORF">DesfrDRAFT_1372</name>
</gene>